<feature type="domain" description="Helitron helicase-like" evidence="2">
    <location>
        <begin position="240"/>
        <end position="374"/>
    </location>
</feature>
<evidence type="ECO:0000313" key="3">
    <source>
        <dbReference type="EMBL" id="KIN96568.1"/>
    </source>
</evidence>
<protein>
    <recommendedName>
        <fullName evidence="2">Helitron helicase-like domain-containing protein</fullName>
    </recommendedName>
</protein>
<proteinExistence type="predicted"/>
<dbReference type="InParanoid" id="A0A0C3NMK0"/>
<evidence type="ECO:0000313" key="4">
    <source>
        <dbReference type="Proteomes" id="UP000054217"/>
    </source>
</evidence>
<keyword evidence="4" id="KW-1185">Reference proteome</keyword>
<dbReference type="AlphaFoldDB" id="A0A0C3NMK0"/>
<feature type="region of interest" description="Disordered" evidence="1">
    <location>
        <begin position="124"/>
        <end position="145"/>
    </location>
</feature>
<dbReference type="Proteomes" id="UP000054217">
    <property type="component" value="Unassembled WGS sequence"/>
</dbReference>
<evidence type="ECO:0000256" key="1">
    <source>
        <dbReference type="SAM" id="MobiDB-lite"/>
    </source>
</evidence>
<evidence type="ECO:0000259" key="2">
    <source>
        <dbReference type="Pfam" id="PF14214"/>
    </source>
</evidence>
<gene>
    <name evidence="3" type="ORF">M404DRAFT_33056</name>
</gene>
<organism evidence="3 4">
    <name type="scientific">Pisolithus tinctorius Marx 270</name>
    <dbReference type="NCBI Taxonomy" id="870435"/>
    <lineage>
        <taxon>Eukaryota</taxon>
        <taxon>Fungi</taxon>
        <taxon>Dikarya</taxon>
        <taxon>Basidiomycota</taxon>
        <taxon>Agaricomycotina</taxon>
        <taxon>Agaricomycetes</taxon>
        <taxon>Agaricomycetidae</taxon>
        <taxon>Boletales</taxon>
        <taxon>Sclerodermatineae</taxon>
        <taxon>Pisolithaceae</taxon>
        <taxon>Pisolithus</taxon>
    </lineage>
</organism>
<name>A0A0C3NMK0_PISTI</name>
<dbReference type="STRING" id="870435.A0A0C3NMK0"/>
<dbReference type="InterPro" id="IPR025476">
    <property type="entry name" value="Helitron_helicase-like"/>
</dbReference>
<sequence>MAGNVTLYEINMVAVVDTLEGRLMPQTVEMLSSVLAITFVGTKYLPTDWLSRTFQENNENYQDIMICPECMQSLPLDGIPVEIEAMVCYEENEDSAVWEREGYTMNEDAQDDAEIEAANNIPMLPEQSGEAGHQNEGNPDVASDNHGDVIPLHVLSVADIEQTKVSPSELMALALANISDNTHEGEYVVWHGHMPINDFAPMPNSGMTCNPLGTAFPVLFPYGRGTIEAEHPVKISLCEHCKWALQYHDCRFAMHHSFPFVVFMLMQKWEMMRSAHLQMRQKDFEHDTLALSSITVADLKKAAVEEAHHEPISNAQVWVLRHHVMAANSRVLGSDNMHANYQSMIWGTCLVLGGPSLWLTINPVDIHDPIAQIFAGQEIDLDNFNAQLGPNSNQ</sequence>
<dbReference type="Pfam" id="PF14214">
    <property type="entry name" value="Helitron_like_N"/>
    <property type="match status" value="1"/>
</dbReference>
<accession>A0A0C3NMK0</accession>
<dbReference type="OrthoDB" id="432234at2759"/>
<reference evidence="3 4" key="1">
    <citation type="submission" date="2014-04" db="EMBL/GenBank/DDBJ databases">
        <authorList>
            <consortium name="DOE Joint Genome Institute"/>
            <person name="Kuo A."/>
            <person name="Kohler A."/>
            <person name="Costa M.D."/>
            <person name="Nagy L.G."/>
            <person name="Floudas D."/>
            <person name="Copeland A."/>
            <person name="Barry K.W."/>
            <person name="Cichocki N."/>
            <person name="Veneault-Fourrey C."/>
            <person name="LaButti K."/>
            <person name="Lindquist E.A."/>
            <person name="Lipzen A."/>
            <person name="Lundell T."/>
            <person name="Morin E."/>
            <person name="Murat C."/>
            <person name="Sun H."/>
            <person name="Tunlid A."/>
            <person name="Henrissat B."/>
            <person name="Grigoriev I.V."/>
            <person name="Hibbett D.S."/>
            <person name="Martin F."/>
            <person name="Nordberg H.P."/>
            <person name="Cantor M.N."/>
            <person name="Hua S.X."/>
        </authorList>
    </citation>
    <scope>NUCLEOTIDE SEQUENCE [LARGE SCALE GENOMIC DNA]</scope>
    <source>
        <strain evidence="3 4">Marx 270</strain>
    </source>
</reference>
<dbReference type="EMBL" id="KN832043">
    <property type="protein sequence ID" value="KIN96568.1"/>
    <property type="molecule type" value="Genomic_DNA"/>
</dbReference>
<dbReference type="HOGENOM" id="CLU_001248_4_1_1"/>
<reference evidence="4" key="2">
    <citation type="submission" date="2015-01" db="EMBL/GenBank/DDBJ databases">
        <title>Evolutionary Origins and Diversification of the Mycorrhizal Mutualists.</title>
        <authorList>
            <consortium name="DOE Joint Genome Institute"/>
            <consortium name="Mycorrhizal Genomics Consortium"/>
            <person name="Kohler A."/>
            <person name="Kuo A."/>
            <person name="Nagy L.G."/>
            <person name="Floudas D."/>
            <person name="Copeland A."/>
            <person name="Barry K.W."/>
            <person name="Cichocki N."/>
            <person name="Veneault-Fourrey C."/>
            <person name="LaButti K."/>
            <person name="Lindquist E.A."/>
            <person name="Lipzen A."/>
            <person name="Lundell T."/>
            <person name="Morin E."/>
            <person name="Murat C."/>
            <person name="Riley R."/>
            <person name="Ohm R."/>
            <person name="Sun H."/>
            <person name="Tunlid A."/>
            <person name="Henrissat B."/>
            <person name="Grigoriev I.V."/>
            <person name="Hibbett D.S."/>
            <person name="Martin F."/>
        </authorList>
    </citation>
    <scope>NUCLEOTIDE SEQUENCE [LARGE SCALE GENOMIC DNA]</scope>
    <source>
        <strain evidence="4">Marx 270</strain>
    </source>
</reference>